<gene>
    <name evidence="2" type="ORF">Y717_02105</name>
</gene>
<evidence type="ECO:0000313" key="3">
    <source>
        <dbReference type="Proteomes" id="UP000245992"/>
    </source>
</evidence>
<keyword evidence="1" id="KW-0472">Membrane</keyword>
<accession>A0A2T7SQW0</accession>
<feature type="transmembrane region" description="Helical" evidence="1">
    <location>
        <begin position="103"/>
        <end position="122"/>
    </location>
</feature>
<sequence>MARMRRPRPNWRELRRHLDVRRRFRRLYGESPGQLLILLASFALCGYAGIRLLAGDWPLILLWFVGAAVLHDLVLVPLYTLGDRAVGAALARRRRPVPRAGVNYVRVPAFLSSLLLLVYWPLVLRTPEPYEPATRLDIDVFLGRWLLITAALFALSACWLLVRSWPNLWSRRPRAPWRRLWPGRSSGRLSDP</sequence>
<feature type="transmembrane region" description="Helical" evidence="1">
    <location>
        <begin position="60"/>
        <end position="82"/>
    </location>
</feature>
<organism evidence="2 3">
    <name type="scientific">Streptomyces scopuliridis RB72</name>
    <dbReference type="NCBI Taxonomy" id="1440053"/>
    <lineage>
        <taxon>Bacteria</taxon>
        <taxon>Bacillati</taxon>
        <taxon>Actinomycetota</taxon>
        <taxon>Actinomycetes</taxon>
        <taxon>Kitasatosporales</taxon>
        <taxon>Streptomycetaceae</taxon>
        <taxon>Streptomyces</taxon>
    </lineage>
</organism>
<dbReference type="EMBL" id="AZSP01000340">
    <property type="protein sequence ID" value="PVE05278.1"/>
    <property type="molecule type" value="Genomic_DNA"/>
</dbReference>
<keyword evidence="3" id="KW-1185">Reference proteome</keyword>
<dbReference type="STRING" id="1440053.GCA_000718095_01310"/>
<name>A0A2T7SQW0_9ACTN</name>
<dbReference type="Proteomes" id="UP000245992">
    <property type="component" value="Unassembled WGS sequence"/>
</dbReference>
<feature type="transmembrane region" description="Helical" evidence="1">
    <location>
        <begin position="35"/>
        <end position="54"/>
    </location>
</feature>
<feature type="transmembrane region" description="Helical" evidence="1">
    <location>
        <begin position="142"/>
        <end position="162"/>
    </location>
</feature>
<comment type="caution">
    <text evidence="2">The sequence shown here is derived from an EMBL/GenBank/DDBJ whole genome shotgun (WGS) entry which is preliminary data.</text>
</comment>
<keyword evidence="1" id="KW-0812">Transmembrane</keyword>
<keyword evidence="1" id="KW-1133">Transmembrane helix</keyword>
<protein>
    <submittedName>
        <fullName evidence="2">Uncharacterized protein</fullName>
    </submittedName>
</protein>
<reference evidence="2 3" key="1">
    <citation type="submission" date="2013-12" db="EMBL/GenBank/DDBJ databases">
        <title>Annotated genome of Streptomyces scopuliridis.</title>
        <authorList>
            <person name="Olson J.B."/>
        </authorList>
    </citation>
    <scope>NUCLEOTIDE SEQUENCE [LARGE SCALE GENOMIC DNA]</scope>
    <source>
        <strain evidence="2 3">RB72</strain>
    </source>
</reference>
<evidence type="ECO:0000313" key="2">
    <source>
        <dbReference type="EMBL" id="PVE05278.1"/>
    </source>
</evidence>
<dbReference type="AlphaFoldDB" id="A0A2T7SQW0"/>
<proteinExistence type="predicted"/>
<evidence type="ECO:0000256" key="1">
    <source>
        <dbReference type="SAM" id="Phobius"/>
    </source>
</evidence>